<dbReference type="AlphaFoldDB" id="A0A183ES95"/>
<feature type="domain" description="T-SNARE coiled-coil homology" evidence="6">
    <location>
        <begin position="35"/>
        <end position="97"/>
    </location>
</feature>
<feature type="compositionally biased region" description="Basic and acidic residues" evidence="5">
    <location>
        <begin position="77"/>
        <end position="87"/>
    </location>
</feature>
<feature type="compositionally biased region" description="Polar residues" evidence="5">
    <location>
        <begin position="88"/>
        <end position="110"/>
    </location>
</feature>
<dbReference type="GO" id="GO:0005484">
    <property type="term" value="F:SNAP receptor activity"/>
    <property type="evidence" value="ECO:0007669"/>
    <property type="project" value="TreeGrafter"/>
</dbReference>
<evidence type="ECO:0000256" key="3">
    <source>
        <dbReference type="ARBA" id="ARBA00022927"/>
    </source>
</evidence>
<protein>
    <submittedName>
        <fullName evidence="9">t-SNARE coiled-coil homology domain-containing protein</fullName>
    </submittedName>
</protein>
<evidence type="ECO:0000256" key="2">
    <source>
        <dbReference type="ARBA" id="ARBA00022448"/>
    </source>
</evidence>
<reference evidence="9" key="1">
    <citation type="submission" date="2016-06" db="UniProtKB">
        <authorList>
            <consortium name="WormBaseParasite"/>
        </authorList>
    </citation>
    <scope>IDENTIFICATION</scope>
</reference>
<dbReference type="GO" id="GO:0098793">
    <property type="term" value="C:presynapse"/>
    <property type="evidence" value="ECO:0007669"/>
    <property type="project" value="GOC"/>
</dbReference>
<dbReference type="Proteomes" id="UP000271098">
    <property type="component" value="Unassembled WGS sequence"/>
</dbReference>
<evidence type="ECO:0000256" key="5">
    <source>
        <dbReference type="SAM" id="MobiDB-lite"/>
    </source>
</evidence>
<evidence type="ECO:0000256" key="1">
    <source>
        <dbReference type="ARBA" id="ARBA00009480"/>
    </source>
</evidence>
<dbReference type="GO" id="GO:0031629">
    <property type="term" value="P:synaptic vesicle fusion to presynaptic active zone membrane"/>
    <property type="evidence" value="ECO:0007669"/>
    <property type="project" value="TreeGrafter"/>
</dbReference>
<name>A0A183ES95_9BILA</name>
<feature type="region of interest" description="Disordered" evidence="5">
    <location>
        <begin position="77"/>
        <end position="139"/>
    </location>
</feature>
<dbReference type="PANTHER" id="PTHR19305">
    <property type="entry name" value="SYNAPTOSOMAL ASSOCIATED PROTEIN"/>
    <property type="match status" value="1"/>
</dbReference>
<feature type="compositionally biased region" description="Low complexity" evidence="5">
    <location>
        <begin position="117"/>
        <end position="135"/>
    </location>
</feature>
<keyword evidence="3" id="KW-0653">Protein transport</keyword>
<dbReference type="EMBL" id="UYRT01099123">
    <property type="protein sequence ID" value="VDN42026.1"/>
    <property type="molecule type" value="Genomic_DNA"/>
</dbReference>
<dbReference type="OrthoDB" id="18679at2759"/>
<organism evidence="9">
    <name type="scientific">Gongylonema pulchrum</name>
    <dbReference type="NCBI Taxonomy" id="637853"/>
    <lineage>
        <taxon>Eukaryota</taxon>
        <taxon>Metazoa</taxon>
        <taxon>Ecdysozoa</taxon>
        <taxon>Nematoda</taxon>
        <taxon>Chromadorea</taxon>
        <taxon>Rhabditida</taxon>
        <taxon>Spirurina</taxon>
        <taxon>Spiruromorpha</taxon>
        <taxon>Spiruroidea</taxon>
        <taxon>Gongylonematidae</taxon>
        <taxon>Gongylonema</taxon>
    </lineage>
</organism>
<evidence type="ECO:0000259" key="6">
    <source>
        <dbReference type="PROSITE" id="PS50192"/>
    </source>
</evidence>
<proteinExistence type="inferred from homology"/>
<dbReference type="Gene3D" id="1.20.5.110">
    <property type="match status" value="1"/>
</dbReference>
<dbReference type="GO" id="GO:0015031">
    <property type="term" value="P:protein transport"/>
    <property type="evidence" value="ECO:0007669"/>
    <property type="project" value="UniProtKB-KW"/>
</dbReference>
<sequence length="177" mass="19337">FYVGVFAGAVKSYTTVGNSNGSIEDDVNFYERELERYMQESLDSTQRSRKNLEQSEQVGIGAAQDLLAQREKLEHTEKNLDEIDKTTKMTQRNLNSLKSMPPSRSDSSLHATVDKLSTASSANSSYSGGAVSASGPTLSASSRAAIKGTRWETMDNEIDANLGNVFFSRVIALADLR</sequence>
<reference evidence="7 8" key="2">
    <citation type="submission" date="2018-11" db="EMBL/GenBank/DDBJ databases">
        <authorList>
            <consortium name="Pathogen Informatics"/>
        </authorList>
    </citation>
    <scope>NUCLEOTIDE SEQUENCE [LARGE SCALE GENOMIC DNA]</scope>
</reference>
<keyword evidence="4" id="KW-0175">Coiled coil</keyword>
<dbReference type="InterPro" id="IPR000727">
    <property type="entry name" value="T_SNARE_dom"/>
</dbReference>
<dbReference type="PANTHER" id="PTHR19305:SF9">
    <property type="entry name" value="SYNAPTOSOMAL-ASSOCIATED PROTEIN 29"/>
    <property type="match status" value="1"/>
</dbReference>
<dbReference type="GO" id="GO:0031201">
    <property type="term" value="C:SNARE complex"/>
    <property type="evidence" value="ECO:0007669"/>
    <property type="project" value="TreeGrafter"/>
</dbReference>
<dbReference type="GO" id="GO:0019905">
    <property type="term" value="F:syntaxin binding"/>
    <property type="evidence" value="ECO:0007669"/>
    <property type="project" value="TreeGrafter"/>
</dbReference>
<dbReference type="WBParaSite" id="GPUH_0002386601-mRNA-1">
    <property type="protein sequence ID" value="GPUH_0002386601-mRNA-1"/>
    <property type="gene ID" value="GPUH_0002386601"/>
</dbReference>
<dbReference type="FunFam" id="1.20.5.110:FF:000041">
    <property type="entry name" value="Synaptosomal-associated protein 29"/>
    <property type="match status" value="1"/>
</dbReference>
<evidence type="ECO:0000256" key="4">
    <source>
        <dbReference type="ARBA" id="ARBA00023054"/>
    </source>
</evidence>
<dbReference type="GO" id="GO:0005886">
    <property type="term" value="C:plasma membrane"/>
    <property type="evidence" value="ECO:0007669"/>
    <property type="project" value="TreeGrafter"/>
</dbReference>
<evidence type="ECO:0000313" key="9">
    <source>
        <dbReference type="WBParaSite" id="GPUH_0002386601-mRNA-1"/>
    </source>
</evidence>
<evidence type="ECO:0000313" key="8">
    <source>
        <dbReference type="Proteomes" id="UP000271098"/>
    </source>
</evidence>
<accession>A0A183ES95</accession>
<comment type="similarity">
    <text evidence="1">Belongs to the SNAP-25 family.</text>
</comment>
<evidence type="ECO:0000313" key="7">
    <source>
        <dbReference type="EMBL" id="VDN42026.1"/>
    </source>
</evidence>
<keyword evidence="8" id="KW-1185">Reference proteome</keyword>
<dbReference type="SUPFAM" id="SSF58038">
    <property type="entry name" value="SNARE fusion complex"/>
    <property type="match status" value="1"/>
</dbReference>
<dbReference type="GO" id="GO:0016082">
    <property type="term" value="P:synaptic vesicle priming"/>
    <property type="evidence" value="ECO:0007669"/>
    <property type="project" value="TreeGrafter"/>
</dbReference>
<dbReference type="CDD" id="cd15887">
    <property type="entry name" value="SNARE_SNAP29N"/>
    <property type="match status" value="1"/>
</dbReference>
<dbReference type="SMART" id="SM00397">
    <property type="entry name" value="t_SNARE"/>
    <property type="match status" value="1"/>
</dbReference>
<keyword evidence="2" id="KW-0813">Transport</keyword>
<gene>
    <name evidence="7" type="ORF">GPUH_LOCUS23836</name>
</gene>
<dbReference type="PROSITE" id="PS50192">
    <property type="entry name" value="T_SNARE"/>
    <property type="match status" value="1"/>
</dbReference>